<dbReference type="Pfam" id="PF13419">
    <property type="entry name" value="HAD_2"/>
    <property type="match status" value="1"/>
</dbReference>
<dbReference type="InterPro" id="IPR041492">
    <property type="entry name" value="HAD_2"/>
</dbReference>
<dbReference type="NCBIfam" id="TIGR01549">
    <property type="entry name" value="HAD-SF-IA-v1"/>
    <property type="match status" value="1"/>
</dbReference>
<reference evidence="1 2" key="1">
    <citation type="submission" date="2020-05" db="EMBL/GenBank/DDBJ databases">
        <title>Streptobacillus felis strain LHL191014123.</title>
        <authorList>
            <person name="Fawzy A."/>
            <person name="Rau J."/>
            <person name="Risse K."/>
            <person name="Schauerte N."/>
            <person name="Geiger C."/>
            <person name="Blom J."/>
            <person name="Imirzalioglu C."/>
            <person name="Falgenhauer J."/>
            <person name="Bach A."/>
            <person name="Herden C."/>
            <person name="Eisenberg T."/>
        </authorList>
    </citation>
    <scope>NUCLEOTIDE SEQUENCE [LARGE SCALE GENOMIC DNA]</scope>
    <source>
        <strain evidence="1 2">LHL191014123</strain>
    </source>
</reference>
<evidence type="ECO:0000313" key="2">
    <source>
        <dbReference type="Proteomes" id="UP000526184"/>
    </source>
</evidence>
<dbReference type="InterPro" id="IPR006439">
    <property type="entry name" value="HAD-SF_hydro_IA"/>
</dbReference>
<dbReference type="InterPro" id="IPR023198">
    <property type="entry name" value="PGP-like_dom2"/>
</dbReference>
<dbReference type="SFLD" id="SFLDG01129">
    <property type="entry name" value="C1.5:_HAD__Beta-PGM__Phosphata"/>
    <property type="match status" value="1"/>
</dbReference>
<dbReference type="PANTHER" id="PTHR18901">
    <property type="entry name" value="2-DEOXYGLUCOSE-6-PHOSPHATE PHOSPHATASE 2"/>
    <property type="match status" value="1"/>
</dbReference>
<dbReference type="CDD" id="cd07505">
    <property type="entry name" value="HAD_BPGM-like"/>
    <property type="match status" value="1"/>
</dbReference>
<dbReference type="PANTHER" id="PTHR18901:SF38">
    <property type="entry name" value="PSEUDOURIDINE-5'-PHOSPHATASE"/>
    <property type="match status" value="1"/>
</dbReference>
<evidence type="ECO:0000313" key="1">
    <source>
        <dbReference type="EMBL" id="NYV27453.1"/>
    </source>
</evidence>
<dbReference type="EMBL" id="JABMKT010000003">
    <property type="protein sequence ID" value="NYV27453.1"/>
    <property type="molecule type" value="Genomic_DNA"/>
</dbReference>
<dbReference type="RefSeq" id="WP_180135377.1">
    <property type="nucleotide sequence ID" value="NZ_JABMKT010000003.1"/>
</dbReference>
<proteinExistence type="predicted"/>
<accession>A0A7Z0PEV3</accession>
<dbReference type="AlphaFoldDB" id="A0A7Z0PEV3"/>
<dbReference type="SFLD" id="SFLDG01135">
    <property type="entry name" value="C1.5.6:_HAD__Beta-PGM__Phospha"/>
    <property type="match status" value="1"/>
</dbReference>
<dbReference type="Proteomes" id="UP000526184">
    <property type="component" value="Unassembled WGS sequence"/>
</dbReference>
<dbReference type="SFLD" id="SFLDS00003">
    <property type="entry name" value="Haloacid_Dehalogenase"/>
    <property type="match status" value="1"/>
</dbReference>
<organism evidence="1 2">
    <name type="scientific">Streptobacillus felis</name>
    <dbReference type="NCBI Taxonomy" id="1384509"/>
    <lineage>
        <taxon>Bacteria</taxon>
        <taxon>Fusobacteriati</taxon>
        <taxon>Fusobacteriota</taxon>
        <taxon>Fusobacteriia</taxon>
        <taxon>Fusobacteriales</taxon>
        <taxon>Leptotrichiaceae</taxon>
        <taxon>Streptobacillus</taxon>
    </lineage>
</organism>
<sequence>MNIKLCIFDMDGLIFDTEKEYIRQAVKFAKTNNIDITEEQMHSVIGTNNEACVKFYKSHFPNLDFKKIFKTIEEEIMKLSDERKIGVKKGVKELISYLKNENIKLAIASSSQKNKIHKLLKNEELYQYFDFIISGEEVLESKPNPEIFLKTIKHFGLNPCDCIVLEDSYNGIRAAHKAGAIPVMIPDLLIPTDETDKLCFKTLDNLLEVIKLLEEIKNGEYNTI</sequence>
<dbReference type="PRINTS" id="PR00413">
    <property type="entry name" value="HADHALOGNASE"/>
</dbReference>
<keyword evidence="2" id="KW-1185">Reference proteome</keyword>
<dbReference type="Gene3D" id="1.10.150.240">
    <property type="entry name" value="Putative phosphatase, domain 2"/>
    <property type="match status" value="1"/>
</dbReference>
<gene>
    <name evidence="1" type="ORF">HP397_01245</name>
</gene>
<protein>
    <submittedName>
        <fullName evidence="1">HAD family phosphatase</fullName>
    </submittedName>
</protein>
<dbReference type="Gene3D" id="3.40.50.1000">
    <property type="entry name" value="HAD superfamily/HAD-like"/>
    <property type="match status" value="1"/>
</dbReference>
<dbReference type="InterPro" id="IPR023214">
    <property type="entry name" value="HAD_sf"/>
</dbReference>
<comment type="caution">
    <text evidence="1">The sequence shown here is derived from an EMBL/GenBank/DDBJ whole genome shotgun (WGS) entry which is preliminary data.</text>
</comment>
<dbReference type="SUPFAM" id="SSF56784">
    <property type="entry name" value="HAD-like"/>
    <property type="match status" value="1"/>
</dbReference>
<dbReference type="InterPro" id="IPR036412">
    <property type="entry name" value="HAD-like_sf"/>
</dbReference>
<name>A0A7Z0PEV3_9FUSO</name>
<dbReference type="NCBIfam" id="TIGR01509">
    <property type="entry name" value="HAD-SF-IA-v3"/>
    <property type="match status" value="1"/>
</dbReference>